<name>A0A8X6M4V2_NEPPI</name>
<organism evidence="1 2">
    <name type="scientific">Nephila pilipes</name>
    <name type="common">Giant wood spider</name>
    <name type="synonym">Nephila maculata</name>
    <dbReference type="NCBI Taxonomy" id="299642"/>
    <lineage>
        <taxon>Eukaryota</taxon>
        <taxon>Metazoa</taxon>
        <taxon>Ecdysozoa</taxon>
        <taxon>Arthropoda</taxon>
        <taxon>Chelicerata</taxon>
        <taxon>Arachnida</taxon>
        <taxon>Araneae</taxon>
        <taxon>Araneomorphae</taxon>
        <taxon>Entelegynae</taxon>
        <taxon>Araneoidea</taxon>
        <taxon>Nephilidae</taxon>
        <taxon>Nephila</taxon>
    </lineage>
</organism>
<proteinExistence type="predicted"/>
<dbReference type="Proteomes" id="UP000887013">
    <property type="component" value="Unassembled WGS sequence"/>
</dbReference>
<dbReference type="EMBL" id="BMAW01041368">
    <property type="protein sequence ID" value="GFS28108.1"/>
    <property type="molecule type" value="Genomic_DNA"/>
</dbReference>
<evidence type="ECO:0000313" key="2">
    <source>
        <dbReference type="Proteomes" id="UP000887013"/>
    </source>
</evidence>
<reference evidence="1" key="1">
    <citation type="submission" date="2020-08" db="EMBL/GenBank/DDBJ databases">
        <title>Multicomponent nature underlies the extraordinary mechanical properties of spider dragline silk.</title>
        <authorList>
            <person name="Kono N."/>
            <person name="Nakamura H."/>
            <person name="Mori M."/>
            <person name="Yoshida Y."/>
            <person name="Ohtoshi R."/>
            <person name="Malay A.D."/>
            <person name="Moran D.A.P."/>
            <person name="Tomita M."/>
            <person name="Numata K."/>
            <person name="Arakawa K."/>
        </authorList>
    </citation>
    <scope>NUCLEOTIDE SEQUENCE</scope>
</reference>
<gene>
    <name evidence="1" type="ORF">NPIL_607551</name>
</gene>
<protein>
    <submittedName>
        <fullName evidence="1">Uncharacterized protein</fullName>
    </submittedName>
</protein>
<evidence type="ECO:0000313" key="1">
    <source>
        <dbReference type="EMBL" id="GFS28108.1"/>
    </source>
</evidence>
<comment type="caution">
    <text evidence="1">The sequence shown here is derived from an EMBL/GenBank/DDBJ whole genome shotgun (WGS) entry which is preliminary data.</text>
</comment>
<dbReference type="AlphaFoldDB" id="A0A8X6M4V2"/>
<sequence>MLLAKLTNQFCWRVSCTGGYREDVGDETNFAKELVEAIKSQLWRLAKPNEGMPMMHYFAHLLQNKRIFNMPLYGIVFWINFEFWWCRHIKNSPAISFKFFLADRNSAVIGVKMGSVLKDGEKM</sequence>
<accession>A0A8X6M4V2</accession>
<keyword evidence="2" id="KW-1185">Reference proteome</keyword>